<dbReference type="InterPro" id="IPR047589">
    <property type="entry name" value="DUF11_rpt"/>
</dbReference>
<keyword evidence="1" id="KW-0812">Transmembrane</keyword>
<feature type="transmembrane region" description="Helical" evidence="1">
    <location>
        <begin position="596"/>
        <end position="619"/>
    </location>
</feature>
<feature type="domain" description="DUF11" evidence="2">
    <location>
        <begin position="462"/>
        <end position="536"/>
    </location>
</feature>
<reference evidence="3 4" key="1">
    <citation type="submission" date="2014-09" db="EMBL/GenBank/DDBJ databases">
        <title>Draft genome sequence of an obligately methylotrophic methanogen, Methanococcoides methylutens, isolated from marine sediment.</title>
        <authorList>
            <person name="Guan Y."/>
            <person name="Ngugi D.K."/>
            <person name="Blom J."/>
            <person name="Ali S."/>
            <person name="Ferry J.G."/>
            <person name="Stingl U."/>
        </authorList>
    </citation>
    <scope>NUCLEOTIDE SEQUENCE [LARGE SCALE GENOMIC DNA]</scope>
    <source>
        <strain evidence="3 4">DSM 2657</strain>
    </source>
</reference>
<keyword evidence="4" id="KW-1185">Reference proteome</keyword>
<protein>
    <recommendedName>
        <fullName evidence="2">DUF11 domain-containing protein</fullName>
    </recommendedName>
</protein>
<accession>A0A099T1G6</accession>
<dbReference type="NCBIfam" id="TIGR01451">
    <property type="entry name" value="B_ant_repeat"/>
    <property type="match status" value="1"/>
</dbReference>
<dbReference type="AlphaFoldDB" id="A0A099T1G6"/>
<name>A0A099T1G6_METMT</name>
<dbReference type="InterPro" id="IPR001434">
    <property type="entry name" value="OmcB-like_DUF11"/>
</dbReference>
<evidence type="ECO:0000259" key="2">
    <source>
        <dbReference type="Pfam" id="PF01345"/>
    </source>
</evidence>
<dbReference type="EMBL" id="JRHO01000009">
    <property type="protein sequence ID" value="KGK99005.1"/>
    <property type="molecule type" value="Genomic_DNA"/>
</dbReference>
<feature type="transmembrane region" description="Helical" evidence="1">
    <location>
        <begin position="35"/>
        <end position="56"/>
    </location>
</feature>
<evidence type="ECO:0000313" key="4">
    <source>
        <dbReference type="Proteomes" id="UP000029859"/>
    </source>
</evidence>
<evidence type="ECO:0000256" key="1">
    <source>
        <dbReference type="SAM" id="Phobius"/>
    </source>
</evidence>
<gene>
    <name evidence="3" type="ORF">LI82_02925</name>
</gene>
<sequence>MLLKDESICSKGRATIDTLNGIFKRYEPHKKWLMYLKRIALAILMVLFLTGISSAADEFQYEEIWVHQGVFDLATGDRASAEKYTVKLHEINEEEDGFSATLLLYVDGEFQKSFFADDSLNNEFVHDKDLTVRTLSIDRTKVTLELYLHEYELVWIPSESRKLAVEDTTQVDNAIIKLLNVSDTIATIKVTIDGKTYVDEYETNAYKKYSDEILLRVRYIDRDSKEINLQPYQPGEPDFKIEINALGDQYSPNMPASFEIYLKNTGTIPARGITVTASSSSVQLDPVSYELAMLDTLKIHKIPVNLTLPETPEKENIVIDVNVDGYAYKGNNYQNSTTAQTIVEPYISIEKTIDTHLLTEEDKTKRKIIVEMVVYNNASIGHEVNIHDPIPSTFMPIGIESADWTVFIGAGRSENIRYKALPTVAGTYELGPAVASWYSQGETYDVVSDGAAVTIDVEGALLEVEKDVSLSDIYTGEEVDVTVTITNIGLIDVEVSFTEEIPAGFKFISGEKGWEGPLEAGDEKRLTYKVLAQEEGIIDLPPTMVSYTDEDDIQGTFRSNVEKLYVYSLEPAEINMESENIKNDNEPLSRGGHASFLLSAFATIAGILSIVPLIAYFYIRRSH</sequence>
<evidence type="ECO:0000313" key="3">
    <source>
        <dbReference type="EMBL" id="KGK99005.1"/>
    </source>
</evidence>
<organism evidence="3 4">
    <name type="scientific">Methanococcoides methylutens</name>
    <dbReference type="NCBI Taxonomy" id="2226"/>
    <lineage>
        <taxon>Archaea</taxon>
        <taxon>Methanobacteriati</taxon>
        <taxon>Methanobacteriota</taxon>
        <taxon>Stenosarchaea group</taxon>
        <taxon>Methanomicrobia</taxon>
        <taxon>Methanosarcinales</taxon>
        <taxon>Methanosarcinaceae</taxon>
        <taxon>Methanococcoides</taxon>
    </lineage>
</organism>
<dbReference type="Proteomes" id="UP000029859">
    <property type="component" value="Unassembled WGS sequence"/>
</dbReference>
<dbReference type="Pfam" id="PF01345">
    <property type="entry name" value="DUF11"/>
    <property type="match status" value="1"/>
</dbReference>
<proteinExistence type="predicted"/>
<keyword evidence="1" id="KW-1133">Transmembrane helix</keyword>
<keyword evidence="1" id="KW-0472">Membrane</keyword>
<comment type="caution">
    <text evidence="3">The sequence shown here is derived from an EMBL/GenBank/DDBJ whole genome shotgun (WGS) entry which is preliminary data.</text>
</comment>